<dbReference type="Gene3D" id="3.30.70.3040">
    <property type="match status" value="1"/>
</dbReference>
<keyword evidence="9 10" id="KW-0131">Cell cycle</keyword>
<evidence type="ECO:0000256" key="1">
    <source>
        <dbReference type="ARBA" id="ARBA00004651"/>
    </source>
</evidence>
<gene>
    <name evidence="14" type="ORF">M104_0104</name>
</gene>
<comment type="caution">
    <text evidence="14">The sequence shown here is derived from an EMBL/GenBank/DDBJ whole genome shotgun (WGS) entry which is preliminary data.</text>
</comment>
<dbReference type="GO" id="GO:0051301">
    <property type="term" value="P:cell division"/>
    <property type="evidence" value="ECO:0007669"/>
    <property type="project" value="UniProtKB-KW"/>
</dbReference>
<comment type="subcellular location">
    <subcellularLocation>
        <location evidence="1">Cell membrane</location>
        <topology evidence="1">Multi-pass membrane protein</topology>
    </subcellularLocation>
</comment>
<dbReference type="Pfam" id="PF02687">
    <property type="entry name" value="FtsX"/>
    <property type="match status" value="1"/>
</dbReference>
<evidence type="ECO:0000313" key="14">
    <source>
        <dbReference type="EMBL" id="EYA16796.1"/>
    </source>
</evidence>
<dbReference type="InterPro" id="IPR003838">
    <property type="entry name" value="ABC3_permease_C"/>
</dbReference>
<comment type="similarity">
    <text evidence="2 10">Belongs to the ABC-4 integral membrane protein family. FtsX subfamily.</text>
</comment>
<dbReference type="Proteomes" id="UP000022433">
    <property type="component" value="Unassembled WGS sequence"/>
</dbReference>
<reference evidence="14 15" key="1">
    <citation type="submission" date="2014-02" db="EMBL/GenBank/DDBJ databases">
        <authorList>
            <person name="Sears C."/>
            <person name="Carroll K."/>
            <person name="Sack B.R."/>
            <person name="Qadri F."/>
            <person name="Myers L.L."/>
            <person name="Chung G.-T."/>
            <person name="Escheverria P."/>
            <person name="Fraser C.M."/>
            <person name="Sadzewicz L."/>
            <person name="Shefchek K.A."/>
            <person name="Tallon L."/>
            <person name="Das S.P."/>
            <person name="Daugherty S."/>
            <person name="Mongodin E.F."/>
        </authorList>
    </citation>
    <scope>NUCLEOTIDE SEQUENCE [LARGE SCALE GENOMIC DNA]</scope>
    <source>
        <strain evidence="14 15">1007-1-F #10</strain>
    </source>
</reference>
<dbReference type="PANTHER" id="PTHR47755">
    <property type="entry name" value="CELL DIVISION PROTEIN FTSX"/>
    <property type="match status" value="1"/>
</dbReference>
<sequence>MKSKSRNNAVSYFDMQFITSSISTTLVLLLLGLVVFFVLAANNLSVYVRENINFSVLISDDMKETDILKLQKRLNNEPFVKETEYISKKQALKEQTEAMGTDPQEFLGYNPFTASIEIKLHSDYANSDSIAKIEKLIKRNTNIQDVLYQKDLIDAVNENIRNISLVLLALAVMLTFISFALINNTIRLAIYSKRFLIHTMKLVGASWGFIRRPFLKRNIWSGVLAAFIADTILMGAAYWLVSYEPELIRVITPEVMLLVSGAVLVFGVVIAFLCAYLSINKYLRMKASTLYYV</sequence>
<keyword evidence="4 10" id="KW-1003">Cell membrane</keyword>
<feature type="transmembrane region" description="Helical" evidence="11">
    <location>
        <begin position="219"/>
        <end position="240"/>
    </location>
</feature>
<evidence type="ECO:0000259" key="12">
    <source>
        <dbReference type="Pfam" id="PF02687"/>
    </source>
</evidence>
<feature type="transmembrane region" description="Helical" evidence="11">
    <location>
        <begin position="165"/>
        <end position="186"/>
    </location>
</feature>
<evidence type="ECO:0000256" key="5">
    <source>
        <dbReference type="ARBA" id="ARBA00022618"/>
    </source>
</evidence>
<evidence type="ECO:0000256" key="7">
    <source>
        <dbReference type="ARBA" id="ARBA00022989"/>
    </source>
</evidence>
<evidence type="ECO:0000259" key="13">
    <source>
        <dbReference type="Pfam" id="PF18075"/>
    </source>
</evidence>
<dbReference type="RefSeq" id="WP_032532436.1">
    <property type="nucleotide sequence ID" value="NZ_JGEA01000001.1"/>
</dbReference>
<keyword evidence="6 11" id="KW-0812">Transmembrane</keyword>
<dbReference type="EMBL" id="JGEA01000001">
    <property type="protein sequence ID" value="EYA16796.1"/>
    <property type="molecule type" value="Genomic_DNA"/>
</dbReference>
<evidence type="ECO:0000256" key="3">
    <source>
        <dbReference type="ARBA" id="ARBA00021907"/>
    </source>
</evidence>
<evidence type="ECO:0000313" key="15">
    <source>
        <dbReference type="Proteomes" id="UP000022433"/>
    </source>
</evidence>
<evidence type="ECO:0000256" key="9">
    <source>
        <dbReference type="ARBA" id="ARBA00023306"/>
    </source>
</evidence>
<evidence type="ECO:0000256" key="8">
    <source>
        <dbReference type="ARBA" id="ARBA00023136"/>
    </source>
</evidence>
<evidence type="ECO:0000256" key="2">
    <source>
        <dbReference type="ARBA" id="ARBA00007379"/>
    </source>
</evidence>
<dbReference type="InterPro" id="IPR040690">
    <property type="entry name" value="FtsX_ECD"/>
</dbReference>
<protein>
    <recommendedName>
        <fullName evidence="3 10">Cell division protein FtsX</fullName>
    </recommendedName>
</protein>
<dbReference type="PIRSF" id="PIRSF003097">
    <property type="entry name" value="FtsX"/>
    <property type="match status" value="1"/>
</dbReference>
<evidence type="ECO:0000256" key="4">
    <source>
        <dbReference type="ARBA" id="ARBA00022475"/>
    </source>
</evidence>
<keyword evidence="8 10" id="KW-0472">Membrane</keyword>
<dbReference type="PANTHER" id="PTHR47755:SF1">
    <property type="entry name" value="CELL DIVISION PROTEIN FTSX"/>
    <property type="match status" value="1"/>
</dbReference>
<dbReference type="Pfam" id="PF18075">
    <property type="entry name" value="FtsX_ECD"/>
    <property type="match status" value="1"/>
</dbReference>
<keyword evidence="5 10" id="KW-0132">Cell division</keyword>
<evidence type="ECO:0000256" key="11">
    <source>
        <dbReference type="SAM" id="Phobius"/>
    </source>
</evidence>
<feature type="domain" description="ABC3 transporter permease C-terminal" evidence="12">
    <location>
        <begin position="169"/>
        <end position="281"/>
    </location>
</feature>
<accession>A0AAN4N4P1</accession>
<dbReference type="InterPro" id="IPR004513">
    <property type="entry name" value="FtsX"/>
</dbReference>
<proteinExistence type="inferred from homology"/>
<name>A0AAN4N4P1_BACFG</name>
<organism evidence="14 15">
    <name type="scientific">Bacteroides fragilis str. 1007-1-F #10</name>
    <dbReference type="NCBI Taxonomy" id="1339295"/>
    <lineage>
        <taxon>Bacteria</taxon>
        <taxon>Pseudomonadati</taxon>
        <taxon>Bacteroidota</taxon>
        <taxon>Bacteroidia</taxon>
        <taxon>Bacteroidales</taxon>
        <taxon>Bacteroidaceae</taxon>
        <taxon>Bacteroides</taxon>
    </lineage>
</organism>
<evidence type="ECO:0000256" key="6">
    <source>
        <dbReference type="ARBA" id="ARBA00022692"/>
    </source>
</evidence>
<dbReference type="GO" id="GO:0005886">
    <property type="term" value="C:plasma membrane"/>
    <property type="evidence" value="ECO:0007669"/>
    <property type="project" value="UniProtKB-SubCell"/>
</dbReference>
<dbReference type="AlphaFoldDB" id="A0AAN4N4P1"/>
<keyword evidence="7 11" id="KW-1133">Transmembrane helix</keyword>
<evidence type="ECO:0000256" key="10">
    <source>
        <dbReference type="PIRNR" id="PIRNR003097"/>
    </source>
</evidence>
<feature type="domain" description="FtsX extracellular" evidence="13">
    <location>
        <begin position="53"/>
        <end position="146"/>
    </location>
</feature>
<feature type="transmembrane region" description="Helical" evidence="11">
    <location>
        <begin position="255"/>
        <end position="279"/>
    </location>
</feature>